<reference evidence="1" key="1">
    <citation type="submission" date="2022-10" db="EMBL/GenBank/DDBJ databases">
        <title>The complete genomes of actinobacterial strains from the NBC collection.</title>
        <authorList>
            <person name="Joergensen T.S."/>
            <person name="Alvarez Arevalo M."/>
            <person name="Sterndorff E.B."/>
            <person name="Faurdal D."/>
            <person name="Vuksanovic O."/>
            <person name="Mourched A.-S."/>
            <person name="Charusanti P."/>
            <person name="Shaw S."/>
            <person name="Blin K."/>
            <person name="Weber T."/>
        </authorList>
    </citation>
    <scope>NUCLEOTIDE SEQUENCE</scope>
    <source>
        <strain evidence="1">NBC_00686</strain>
    </source>
</reference>
<dbReference type="RefSeq" id="WP_329266089.1">
    <property type="nucleotide sequence ID" value="NZ_CP109011.1"/>
</dbReference>
<gene>
    <name evidence="1" type="ORF">OG929_24180</name>
</gene>
<dbReference type="EMBL" id="CP109011">
    <property type="protein sequence ID" value="WUT45198.1"/>
    <property type="molecule type" value="Genomic_DNA"/>
</dbReference>
<accession>A0ABZ1X0S5</accession>
<keyword evidence="2" id="KW-1185">Reference proteome</keyword>
<dbReference type="Proteomes" id="UP001432168">
    <property type="component" value="Chromosome"/>
</dbReference>
<sequence>MYGRNDEAWEQLTDAGLKFLVERAQLRKVTTYTEMNSVLVRRTGLPGFDFEQADERAAMGYLLGLIVGQDYPKSRLMISALVHYLGANDAGPGFYTLAQQLDLLPKGASAMARLEFWIDQVNSLHELHSAPGR</sequence>
<organism evidence="1 2">
    <name type="scientific">Streptomyces pseudovenezuelae</name>
    <dbReference type="NCBI Taxonomy" id="67350"/>
    <lineage>
        <taxon>Bacteria</taxon>
        <taxon>Bacillati</taxon>
        <taxon>Actinomycetota</taxon>
        <taxon>Actinomycetes</taxon>
        <taxon>Kitasatosporales</taxon>
        <taxon>Streptomycetaceae</taxon>
        <taxon>Streptomyces</taxon>
        <taxon>Streptomyces aurantiacus group</taxon>
    </lineage>
</organism>
<proteinExistence type="predicted"/>
<protein>
    <submittedName>
        <fullName evidence="1">Uncharacterized protein</fullName>
    </submittedName>
</protein>
<evidence type="ECO:0000313" key="1">
    <source>
        <dbReference type="EMBL" id="WUT45198.1"/>
    </source>
</evidence>
<name>A0ABZ1X0S5_9ACTN</name>
<evidence type="ECO:0000313" key="2">
    <source>
        <dbReference type="Proteomes" id="UP001432168"/>
    </source>
</evidence>